<reference evidence="18" key="3">
    <citation type="submission" date="2020-05" db="UniProtKB">
        <authorList>
            <consortium name="EnsemblMetazoa"/>
        </authorList>
    </citation>
    <scope>IDENTIFICATION</scope>
    <source>
        <strain evidence="18">Jacobina</strain>
    </source>
</reference>
<evidence type="ECO:0000256" key="9">
    <source>
        <dbReference type="ARBA" id="ARBA00023157"/>
    </source>
</evidence>
<dbReference type="Gene3D" id="2.130.10.10">
    <property type="entry name" value="YVTN repeat-like/Quinoprotein amine dehydrogenase"/>
    <property type="match status" value="3"/>
</dbReference>
<dbReference type="Pfam" id="PF01403">
    <property type="entry name" value="Sema"/>
    <property type="match status" value="2"/>
</dbReference>
<evidence type="ECO:0000256" key="13">
    <source>
        <dbReference type="SAM" id="MobiDB-lite"/>
    </source>
</evidence>
<feature type="compositionally biased region" description="Polar residues" evidence="13">
    <location>
        <begin position="825"/>
        <end position="839"/>
    </location>
</feature>
<dbReference type="GO" id="GO:0007411">
    <property type="term" value="P:axon guidance"/>
    <property type="evidence" value="ECO:0007669"/>
    <property type="project" value="TreeGrafter"/>
</dbReference>
<dbReference type="InterPro" id="IPR002165">
    <property type="entry name" value="Plexin_repeat"/>
</dbReference>
<dbReference type="InterPro" id="IPR027231">
    <property type="entry name" value="Semaphorin"/>
</dbReference>
<dbReference type="EnsemblMetazoa" id="LLOJ006225-RA">
    <property type="protein sequence ID" value="LLOJ006225-PA"/>
    <property type="gene ID" value="LLOJ006225"/>
</dbReference>
<dbReference type="InterPro" id="IPR001627">
    <property type="entry name" value="Semap_dom"/>
</dbReference>
<feature type="compositionally biased region" description="Basic and acidic residues" evidence="13">
    <location>
        <begin position="882"/>
        <end position="891"/>
    </location>
</feature>
<keyword evidence="8 14" id="KW-0472">Membrane</keyword>
<keyword evidence="5" id="KW-0221">Differentiation</keyword>
<dbReference type="EMBL" id="AJWK01020123">
    <property type="status" value="NOT_ANNOTATED_CDS"/>
    <property type="molecule type" value="Genomic_DNA"/>
</dbReference>
<evidence type="ECO:0000256" key="7">
    <source>
        <dbReference type="ARBA" id="ARBA00022989"/>
    </source>
</evidence>
<evidence type="ECO:0000313" key="17">
    <source>
        <dbReference type="EMBL" id="MBC1176886.1"/>
    </source>
</evidence>
<sequence>MSLPLGASTLSTLILTLLTLSALPQLIHGVWQENVRPKLYVELGSEEILRFQGNDTTIDNFKLMLRDGHSLLIGARNIVYNLSISDLTEQQRLEWYSPEDDVKMCVVKGKDEEACQNYIRVLVLPSPGKLQVCGTNSFRPMCHLYQINANNYTLEMEKPGQAVCPYDPQHNSTAVFAESASNLIEGRYGHTNSKLIYGVFTTPPNSIPGSAVCVFSLQDIADTFEGNFKEQSSINSNWLPVNSAKVPDPRPGSCHNDSRTLPDLTLNFIKTHSLMDENVPAFFGQPILMRTSTMYKFTQIAVDPQIKTPGGKTYDVIFVGTDHGKIIKAVNADSADSSKKATSVVIEELDVLAKSEPIRNMEIVRTVQYVPDPRPGSCHNDSRTLPDLTLNFIKTHSLMDENVPAFFGQPILMRTSTMYKFTQIAVDPQIKTPGGKTYDVIFVGTDHGKIIKAVNADSADSSKKATSVVIEELDVLAKSEPIRNMEIVRTVQYDQPKDGNYDDGKLVIVTDSQVIAVRLHRCNSDKITSCSECVALQDPYCAWDKIQGKCRSHGAPRWMEENYYYQSVATGQHAACPSGKMSSKDANAGEQKGYRNDMDTMDSHNRLMKNQPSDQPKDGNYDDGKLVIVTDSQVIAVRLHRCNSDKITSCRKCRSHGAPRWMEENYYYQSVATGQHAACPSGKMSSKDANAGEQKGYRNDMDTMDSHNRLMKNQPSGEVINIMQDSKSFDGTGPQITPDIMTAQYSVETLVMAVLAGSIFALLVGFLTGYFCGRRCHKDEDDNLPYPDTEYEYFEQRQNVNRIQTEPKLLPQVDEVTYAEPVLLPQTSSQNKMQNSPKSTLRKPMGLHHGGNNDALFQFQPDGYNTRDTYRGRDNFGTLRSHQGDNYRRGDGFSTTRTTQHRSDSPQNSSSGSSPVMSHSSSSPAPPSSSPSPQGSLKNCSYIYRD</sequence>
<dbReference type="EMBL" id="AJWK01020122">
    <property type="status" value="NOT_ANNOTATED_CDS"/>
    <property type="molecule type" value="Genomic_DNA"/>
</dbReference>
<evidence type="ECO:0000256" key="4">
    <source>
        <dbReference type="ARBA" id="ARBA00022692"/>
    </source>
</evidence>
<dbReference type="FunFam" id="3.30.1680.10:FF:000016">
    <property type="entry name" value="Putative Semaphorin-6B"/>
    <property type="match status" value="1"/>
</dbReference>
<dbReference type="SUPFAM" id="SSF103575">
    <property type="entry name" value="Plexin repeat"/>
    <property type="match status" value="1"/>
</dbReference>
<dbReference type="GO" id="GO:0005886">
    <property type="term" value="C:plasma membrane"/>
    <property type="evidence" value="ECO:0007669"/>
    <property type="project" value="TreeGrafter"/>
</dbReference>
<accession>A0A1B0GJC0</accession>
<dbReference type="SMART" id="SM00630">
    <property type="entry name" value="Sema"/>
    <property type="match status" value="1"/>
</dbReference>
<evidence type="ECO:0000313" key="19">
    <source>
        <dbReference type="Proteomes" id="UP000092461"/>
    </source>
</evidence>
<dbReference type="InterPro" id="IPR015943">
    <property type="entry name" value="WD40/YVTN_repeat-like_dom_sf"/>
</dbReference>
<dbReference type="PROSITE" id="PS51004">
    <property type="entry name" value="SEMA"/>
    <property type="match status" value="1"/>
</dbReference>
<feature type="region of interest" description="Disordered" evidence="13">
    <location>
        <begin position="601"/>
        <end position="621"/>
    </location>
</feature>
<reference evidence="19" key="1">
    <citation type="submission" date="2012-05" db="EMBL/GenBank/DDBJ databases">
        <title>Whole Genome Assembly of Lutzomyia longipalpis.</title>
        <authorList>
            <person name="Richards S."/>
            <person name="Qu C."/>
            <person name="Dillon R."/>
            <person name="Worley K."/>
            <person name="Scherer S."/>
            <person name="Batterton M."/>
            <person name="Taylor A."/>
            <person name="Hawes A."/>
            <person name="Hernandez B."/>
            <person name="Kovar C."/>
            <person name="Mandapat C."/>
            <person name="Pham C."/>
            <person name="Qu C."/>
            <person name="Jing C."/>
            <person name="Bess C."/>
            <person name="Bandaranaike D."/>
            <person name="Ngo D."/>
            <person name="Ongeri F."/>
            <person name="Arias F."/>
            <person name="Lara F."/>
            <person name="Weissenberger G."/>
            <person name="Kamau G."/>
            <person name="Han H."/>
            <person name="Shen H."/>
            <person name="Dinh H."/>
            <person name="Khalil I."/>
            <person name="Jones J."/>
            <person name="Shafer J."/>
            <person name="Jayaseelan J."/>
            <person name="Quiroz J."/>
            <person name="Blankenburg K."/>
            <person name="Nguyen L."/>
            <person name="Jackson L."/>
            <person name="Francisco L."/>
            <person name="Tang L.-Y."/>
            <person name="Pu L.-L."/>
            <person name="Perales L."/>
            <person name="Lorensuhewa L."/>
            <person name="Munidasa M."/>
            <person name="Coyle M."/>
            <person name="Taylor M."/>
            <person name="Puazo M."/>
            <person name="Firestine M."/>
            <person name="Scheel M."/>
            <person name="Javaid M."/>
            <person name="Wang M."/>
            <person name="Li M."/>
            <person name="Tabassum N."/>
            <person name="Saada N."/>
            <person name="Osuji N."/>
            <person name="Aqrawi P."/>
            <person name="Fu Q."/>
            <person name="Thornton R."/>
            <person name="Raj R."/>
            <person name="Goodspeed R."/>
            <person name="Mata R."/>
            <person name="Najjar R."/>
            <person name="Gubbala S."/>
            <person name="Lee S."/>
            <person name="Denson S."/>
            <person name="Patil S."/>
            <person name="Macmil S."/>
            <person name="Qi S."/>
            <person name="Matskevitch T."/>
            <person name="Palculict T."/>
            <person name="Mathew T."/>
            <person name="Vee V."/>
            <person name="Velamala V."/>
            <person name="Korchina V."/>
            <person name="Cai W."/>
            <person name="Liu W."/>
            <person name="Dai W."/>
            <person name="Zou X."/>
            <person name="Zhu Y."/>
            <person name="Zhang Y."/>
            <person name="Wu Y.-Q."/>
            <person name="Xin Y."/>
            <person name="Nazarath L."/>
            <person name="Kovar C."/>
            <person name="Han Y."/>
            <person name="Muzny D."/>
            <person name="Gibbs R."/>
        </authorList>
    </citation>
    <scope>NUCLEOTIDE SEQUENCE [LARGE SCALE GENOMIC DNA]</scope>
    <source>
        <strain evidence="19">Jacobina</strain>
    </source>
</reference>
<dbReference type="GO" id="GO:0045499">
    <property type="term" value="F:chemorepellent activity"/>
    <property type="evidence" value="ECO:0007669"/>
    <property type="project" value="TreeGrafter"/>
</dbReference>
<dbReference type="EMBL" id="AJWK01020124">
    <property type="status" value="NOT_ANNOTATED_CDS"/>
    <property type="molecule type" value="Genomic_DNA"/>
</dbReference>
<name>A0A1B0GJC0_LUTLO</name>
<evidence type="ECO:0000256" key="6">
    <source>
        <dbReference type="ARBA" id="ARBA00022902"/>
    </source>
</evidence>
<dbReference type="GO" id="GO:0071526">
    <property type="term" value="P:semaphorin-plexin signaling pathway"/>
    <property type="evidence" value="ECO:0007669"/>
    <property type="project" value="TreeGrafter"/>
</dbReference>
<dbReference type="VEuPathDB" id="VectorBase:LLOJ006225"/>
<feature type="chain" id="PRO_5044555685" description="Semaphorin-1A" evidence="15">
    <location>
        <begin position="30"/>
        <end position="946"/>
    </location>
</feature>
<keyword evidence="9" id="KW-1015">Disulfide bond</keyword>
<dbReference type="GO" id="GO:0030335">
    <property type="term" value="P:positive regulation of cell migration"/>
    <property type="evidence" value="ECO:0007669"/>
    <property type="project" value="TreeGrafter"/>
</dbReference>
<dbReference type="InterPro" id="IPR016201">
    <property type="entry name" value="PSI"/>
</dbReference>
<dbReference type="EMBL" id="AJWK01020125">
    <property type="status" value="NOT_ANNOTATED_CDS"/>
    <property type="molecule type" value="Genomic_DNA"/>
</dbReference>
<keyword evidence="15" id="KW-0732">Signal</keyword>
<dbReference type="AlphaFoldDB" id="A0A1B0GJC0"/>
<dbReference type="EMBL" id="GITU01008183">
    <property type="protein sequence ID" value="MBC1176886.1"/>
    <property type="molecule type" value="Transcribed_RNA"/>
</dbReference>
<keyword evidence="10" id="KW-0325">Glycoprotein</keyword>
<evidence type="ECO:0000256" key="10">
    <source>
        <dbReference type="ARBA" id="ARBA00023180"/>
    </source>
</evidence>
<organism evidence="18 19">
    <name type="scientific">Lutzomyia longipalpis</name>
    <name type="common">Sand fly</name>
    <dbReference type="NCBI Taxonomy" id="7200"/>
    <lineage>
        <taxon>Eukaryota</taxon>
        <taxon>Metazoa</taxon>
        <taxon>Ecdysozoa</taxon>
        <taxon>Arthropoda</taxon>
        <taxon>Hexapoda</taxon>
        <taxon>Insecta</taxon>
        <taxon>Pterygota</taxon>
        <taxon>Neoptera</taxon>
        <taxon>Endopterygota</taxon>
        <taxon>Diptera</taxon>
        <taxon>Nematocera</taxon>
        <taxon>Psychodoidea</taxon>
        <taxon>Psychodidae</taxon>
        <taxon>Lutzomyia</taxon>
        <taxon>Lutzomyia</taxon>
    </lineage>
</organism>
<keyword evidence="4 14" id="KW-0812">Transmembrane</keyword>
<feature type="transmembrane region" description="Helical" evidence="14">
    <location>
        <begin position="750"/>
        <end position="772"/>
    </location>
</feature>
<dbReference type="Pfam" id="PF01437">
    <property type="entry name" value="PSI"/>
    <property type="match status" value="1"/>
</dbReference>
<keyword evidence="6" id="KW-0524">Neurogenesis</keyword>
<dbReference type="EMBL" id="AJWK01020126">
    <property type="status" value="NOT_ANNOTATED_CDS"/>
    <property type="molecule type" value="Genomic_DNA"/>
</dbReference>
<dbReference type="GO" id="GO:0030215">
    <property type="term" value="F:semaphorin receptor binding"/>
    <property type="evidence" value="ECO:0007669"/>
    <property type="project" value="InterPro"/>
</dbReference>
<reference evidence="17" key="2">
    <citation type="journal article" date="2020" name="BMC">
        <title>Leishmania infection induces a limited differential gene expression in the sand fly midgut.</title>
        <authorList>
            <person name="Coutinho-Abreu I.V."/>
            <person name="Serafim T.D."/>
            <person name="Meneses C."/>
            <person name="Kamhawi S."/>
            <person name="Oliveira F."/>
            <person name="Valenzuela J.G."/>
        </authorList>
    </citation>
    <scope>NUCLEOTIDE SEQUENCE</scope>
    <source>
        <strain evidence="17">Jacobina</strain>
        <tissue evidence="17">Midgut</tissue>
    </source>
</reference>
<proteinExistence type="inferred from homology"/>
<evidence type="ECO:0000256" key="15">
    <source>
        <dbReference type="SAM" id="SignalP"/>
    </source>
</evidence>
<dbReference type="InterPro" id="IPR036352">
    <property type="entry name" value="Semap_dom_sf"/>
</dbReference>
<comment type="similarity">
    <text evidence="2">Belongs to the semaphorin family.</text>
</comment>
<feature type="signal peptide" evidence="15">
    <location>
        <begin position="1"/>
        <end position="29"/>
    </location>
</feature>
<dbReference type="Proteomes" id="UP000092461">
    <property type="component" value="Unassembled WGS sequence"/>
</dbReference>
<dbReference type="PANTHER" id="PTHR11036:SF127">
    <property type="entry name" value="SEMAPHORIN-1A"/>
    <property type="match status" value="1"/>
</dbReference>
<dbReference type="VEuPathDB" id="VectorBase:LLONM1_001717"/>
<evidence type="ECO:0000259" key="16">
    <source>
        <dbReference type="PROSITE" id="PS51004"/>
    </source>
</evidence>
<dbReference type="SUPFAM" id="SSF101912">
    <property type="entry name" value="Sema domain"/>
    <property type="match status" value="2"/>
</dbReference>
<keyword evidence="19" id="KW-1185">Reference proteome</keyword>
<evidence type="ECO:0000256" key="2">
    <source>
        <dbReference type="ARBA" id="ARBA00009492"/>
    </source>
</evidence>
<dbReference type="Gene3D" id="3.30.1680.10">
    <property type="entry name" value="ligand-binding face of the semaphorins, domain 2"/>
    <property type="match status" value="1"/>
</dbReference>
<protein>
    <recommendedName>
        <fullName evidence="11">Semaphorin-1A</fullName>
    </recommendedName>
</protein>
<comment type="subcellular location">
    <subcellularLocation>
        <location evidence="1">Membrane</location>
    </subcellularLocation>
</comment>
<comment type="caution">
    <text evidence="12">Lacks conserved residue(s) required for the propagation of feature annotation.</text>
</comment>
<feature type="domain" description="Sema" evidence="16">
    <location>
        <begin position="40"/>
        <end position="519"/>
    </location>
</feature>
<evidence type="ECO:0000256" key="14">
    <source>
        <dbReference type="SAM" id="Phobius"/>
    </source>
</evidence>
<evidence type="ECO:0000256" key="12">
    <source>
        <dbReference type="PROSITE-ProRule" id="PRU00352"/>
    </source>
</evidence>
<feature type="compositionally biased region" description="Low complexity" evidence="13">
    <location>
        <begin position="905"/>
        <end position="923"/>
    </location>
</feature>
<evidence type="ECO:0000313" key="18">
    <source>
        <dbReference type="EnsemblMetazoa" id="LLOJ006225-PA"/>
    </source>
</evidence>
<dbReference type="SMART" id="SM00423">
    <property type="entry name" value="PSI"/>
    <property type="match status" value="1"/>
</dbReference>
<keyword evidence="3" id="KW-0217">Developmental protein</keyword>
<evidence type="ECO:0000256" key="8">
    <source>
        <dbReference type="ARBA" id="ARBA00023136"/>
    </source>
</evidence>
<keyword evidence="7 14" id="KW-1133">Transmembrane helix</keyword>
<evidence type="ECO:0000256" key="1">
    <source>
        <dbReference type="ARBA" id="ARBA00004370"/>
    </source>
</evidence>
<evidence type="ECO:0000256" key="3">
    <source>
        <dbReference type="ARBA" id="ARBA00022473"/>
    </source>
</evidence>
<dbReference type="VEuPathDB" id="VectorBase:LLONM1_008152"/>
<dbReference type="PANTHER" id="PTHR11036">
    <property type="entry name" value="SEMAPHORIN"/>
    <property type="match status" value="1"/>
</dbReference>
<evidence type="ECO:0000256" key="11">
    <source>
        <dbReference type="ARBA" id="ARBA00074143"/>
    </source>
</evidence>
<feature type="region of interest" description="Disordered" evidence="13">
    <location>
        <begin position="825"/>
        <end position="946"/>
    </location>
</feature>
<evidence type="ECO:0000256" key="5">
    <source>
        <dbReference type="ARBA" id="ARBA00022782"/>
    </source>
</evidence>